<proteinExistence type="predicted"/>
<gene>
    <name evidence="1" type="ORF">ACM44_07055</name>
</gene>
<dbReference type="OrthoDB" id="914976at2"/>
<name>A0A0J7IZY6_9FLAO</name>
<dbReference type="PATRIC" id="fig|1304281.5.peg.1512"/>
<dbReference type="EMBL" id="LFNG01000008">
    <property type="protein sequence ID" value="KMQ71374.1"/>
    <property type="molecule type" value="Genomic_DNA"/>
</dbReference>
<keyword evidence="2" id="KW-1185">Reference proteome</keyword>
<accession>A0A0J7IZY6</accession>
<evidence type="ECO:0000313" key="1">
    <source>
        <dbReference type="EMBL" id="KMQ71374.1"/>
    </source>
</evidence>
<organism evidence="1 2">
    <name type="scientific">Chryseobacterium koreense CCUG 49689</name>
    <dbReference type="NCBI Taxonomy" id="1304281"/>
    <lineage>
        <taxon>Bacteria</taxon>
        <taxon>Pseudomonadati</taxon>
        <taxon>Bacteroidota</taxon>
        <taxon>Flavobacteriia</taxon>
        <taxon>Flavobacteriales</taxon>
        <taxon>Weeksellaceae</taxon>
        <taxon>Chryseobacterium group</taxon>
        <taxon>Chryseobacterium</taxon>
    </lineage>
</organism>
<dbReference type="AlphaFoldDB" id="A0A0J7IZY6"/>
<reference evidence="1 2" key="1">
    <citation type="journal article" date="2004" name="Int. J. Syst. Evol. Microbiol.">
        <title>Kaistella koreensis gen. nov., sp. nov., a novel member of the Chryseobacterium-Bergeyella-Riemerella branch.</title>
        <authorList>
            <person name="Kim M.K."/>
            <person name="Im W.T."/>
            <person name="Shin Y.K."/>
            <person name="Lim J.H."/>
            <person name="Kim S.H."/>
            <person name="Lee B.C."/>
            <person name="Park M.Y."/>
            <person name="Lee K.Y."/>
            <person name="Lee S.T."/>
        </authorList>
    </citation>
    <scope>NUCLEOTIDE SEQUENCE [LARGE SCALE GENOMIC DNA]</scope>
    <source>
        <strain evidence="1 2">CCUG 49689</strain>
    </source>
</reference>
<dbReference type="RefSeq" id="WP_048499335.1">
    <property type="nucleotide sequence ID" value="NZ_LFNG01000008.1"/>
</dbReference>
<dbReference type="STRING" id="1304281.ACM44_07055"/>
<comment type="caution">
    <text evidence="1">The sequence shown here is derived from an EMBL/GenBank/DDBJ whole genome shotgun (WGS) entry which is preliminary data.</text>
</comment>
<evidence type="ECO:0000313" key="2">
    <source>
        <dbReference type="Proteomes" id="UP000035900"/>
    </source>
</evidence>
<dbReference type="Proteomes" id="UP000035900">
    <property type="component" value="Unassembled WGS sequence"/>
</dbReference>
<sequence length="191" mass="22189">MIKNPFFLALLFSFQLLFSQKISIQPINDEGNPYKMGFMGLATENQYAQFVPHSGLRQIKGLDFMINPQNKSSSFYFNVYRNENGQPGKVIHHVLIETKKNAKSQLISIDFDGLDLQIPEEGLFCGIEWIIVSKNRMVPDMVFAKQNVNVYYPNISNKKSETEILWLFKNDKWERKIDDALERNALDIIVY</sequence>
<protein>
    <submittedName>
        <fullName evidence="1">Uncharacterized protein</fullName>
    </submittedName>
</protein>